<name>A0A1F6F2Z9_9BACT</name>
<dbReference type="InterPro" id="IPR029063">
    <property type="entry name" value="SAM-dependent_MTases_sf"/>
</dbReference>
<dbReference type="Gene3D" id="3.40.50.150">
    <property type="entry name" value="Vaccinia Virus protein VP39"/>
    <property type="match status" value="1"/>
</dbReference>
<gene>
    <name evidence="2" type="ORF">A3J11_00845</name>
</gene>
<evidence type="ECO:0000313" key="2">
    <source>
        <dbReference type="EMBL" id="OGG80213.1"/>
    </source>
</evidence>
<proteinExistence type="predicted"/>
<evidence type="ECO:0000313" key="3">
    <source>
        <dbReference type="Proteomes" id="UP000178919"/>
    </source>
</evidence>
<dbReference type="AlphaFoldDB" id="A0A1F6F2Z9"/>
<organism evidence="2 3">
    <name type="scientific">Candidatus Kaiserbacteria bacterium RIFCSPLOWO2_02_FULL_55_12</name>
    <dbReference type="NCBI Taxonomy" id="1798522"/>
    <lineage>
        <taxon>Bacteria</taxon>
        <taxon>Candidatus Kaiseribacteriota</taxon>
    </lineage>
</organism>
<protein>
    <recommendedName>
        <fullName evidence="1">Methyltransferase type 11 domain-containing protein</fullName>
    </recommendedName>
</protein>
<dbReference type="InterPro" id="IPR013216">
    <property type="entry name" value="Methyltransf_11"/>
</dbReference>
<dbReference type="Proteomes" id="UP000178919">
    <property type="component" value="Unassembled WGS sequence"/>
</dbReference>
<reference evidence="2 3" key="1">
    <citation type="journal article" date="2016" name="Nat. Commun.">
        <title>Thousands of microbial genomes shed light on interconnected biogeochemical processes in an aquifer system.</title>
        <authorList>
            <person name="Anantharaman K."/>
            <person name="Brown C.T."/>
            <person name="Hug L.A."/>
            <person name="Sharon I."/>
            <person name="Castelle C.J."/>
            <person name="Probst A.J."/>
            <person name="Thomas B.C."/>
            <person name="Singh A."/>
            <person name="Wilkins M.J."/>
            <person name="Karaoz U."/>
            <person name="Brodie E.L."/>
            <person name="Williams K.H."/>
            <person name="Hubbard S.S."/>
            <person name="Banfield J.F."/>
        </authorList>
    </citation>
    <scope>NUCLEOTIDE SEQUENCE [LARGE SCALE GENOMIC DNA]</scope>
</reference>
<comment type="caution">
    <text evidence="2">The sequence shown here is derived from an EMBL/GenBank/DDBJ whole genome shotgun (WGS) entry which is preliminary data.</text>
</comment>
<dbReference type="Pfam" id="PF08241">
    <property type="entry name" value="Methyltransf_11"/>
    <property type="match status" value="1"/>
</dbReference>
<evidence type="ECO:0000259" key="1">
    <source>
        <dbReference type="Pfam" id="PF08241"/>
    </source>
</evidence>
<sequence>MTIRRVDWEQATILKIGGRVRVLDGRITQAKKVIEVNISDTYHGKNNVVDIKADAHSLPMLSDESVDFIASAGTIEHLTNPLKALYEWKRILKTGGLMYAGIPYYKKTFDHTRSVTPLGHLIDDYEKNIGLDDKTHIEEFMKNHDSTRDFVYPDYDTWYANYMTNPQIYTHYHVFDLSLVREMMTYLGFETIKIFYSAVDVEYYGRKIK</sequence>
<dbReference type="CDD" id="cd02440">
    <property type="entry name" value="AdoMet_MTases"/>
    <property type="match status" value="1"/>
</dbReference>
<dbReference type="GO" id="GO:0008757">
    <property type="term" value="F:S-adenosylmethionine-dependent methyltransferase activity"/>
    <property type="evidence" value="ECO:0007669"/>
    <property type="project" value="InterPro"/>
</dbReference>
<accession>A0A1F6F2Z9</accession>
<dbReference type="SUPFAM" id="SSF53335">
    <property type="entry name" value="S-adenosyl-L-methionine-dependent methyltransferases"/>
    <property type="match status" value="1"/>
</dbReference>
<dbReference type="EMBL" id="MFMJ01000001">
    <property type="protein sequence ID" value="OGG80213.1"/>
    <property type="molecule type" value="Genomic_DNA"/>
</dbReference>
<feature type="domain" description="Methyltransferase type 11" evidence="1">
    <location>
        <begin position="31"/>
        <end position="99"/>
    </location>
</feature>